<evidence type="ECO:0000313" key="4">
    <source>
        <dbReference type="Proteomes" id="UP000451565"/>
    </source>
</evidence>
<gene>
    <name evidence="3" type="ORF">GEV47_14880</name>
</gene>
<sequence>MTVICGALLFSVLNAHAGTATYSAPLTEEEKALHVLNRLAYGPRPGDVDAVRKLGVKRYIAEQLAPDSIPLPIPLAEQLASLPTYQLSQGQLFQQYGPPSFPPNGATPEEKNKARQRANQEITPQTHQARLLQATESPRQLQEVMTEFWFNHFNVYEPKEWVRYWNAEYEKDTLRPNALGNFRQLLGSVAHHPAMLYYLDNWRSSGNNAPESKGQFKGLNENYGRELLELHTLGVNGGYTQADVIALAKILSGWTIDNKAMKDDPSQPAFVFAPRRHDSSDKVFLGQVIKGRTGPAGVQEGEQALDILAKQPATARFISTKLVQYFVSDKPDPALVDKLAQRFLSTNGDIKAVLQTLFDSQQFWARENYQTQFKTPYQFVVSALRASATPVNNIKPIDNVLNQLGQPLYGWLTPEGYKYSEEAWLNSDALLRRINFVTSLSNGKSPIAYGNPPSADIANAVPLNPQQLIQTLTPTFDQRSLTIINDAPANLQAGMILGGPAFMKR</sequence>
<evidence type="ECO:0000256" key="1">
    <source>
        <dbReference type="SAM" id="MobiDB-lite"/>
    </source>
</evidence>
<dbReference type="Proteomes" id="UP000451565">
    <property type="component" value="Unassembled WGS sequence"/>
</dbReference>
<feature type="chain" id="PRO_5032966759" evidence="2">
    <location>
        <begin position="18"/>
        <end position="505"/>
    </location>
</feature>
<dbReference type="AlphaFoldDB" id="A0A843YS51"/>
<name>A0A843YS51_9BURK</name>
<proteinExistence type="predicted"/>
<comment type="caution">
    <text evidence="3">The sequence shown here is derived from an EMBL/GenBank/DDBJ whole genome shotgun (WGS) entry which is preliminary data.</text>
</comment>
<evidence type="ECO:0000313" key="3">
    <source>
        <dbReference type="EMBL" id="MQR01960.1"/>
    </source>
</evidence>
<dbReference type="OrthoDB" id="9772295at2"/>
<reference evidence="3 4" key="1">
    <citation type="submission" date="2019-10" db="EMBL/GenBank/DDBJ databases">
        <title>Glaciimonas soli sp. nov., a psychrophilic bacterium isolated from the forest soil of a high elevation mountain in Taiwan.</title>
        <authorList>
            <person name="Wang L.-T."/>
            <person name="Shieh W.Y."/>
        </authorList>
    </citation>
    <scope>NUCLEOTIDE SEQUENCE [LARGE SCALE GENOMIC DNA]</scope>
    <source>
        <strain evidence="3 4">GS1</strain>
    </source>
</reference>
<dbReference type="Pfam" id="PF08811">
    <property type="entry name" value="DUF1800"/>
    <property type="match status" value="1"/>
</dbReference>
<organism evidence="3 4">
    <name type="scientific">Glaciimonas soli</name>
    <dbReference type="NCBI Taxonomy" id="2590999"/>
    <lineage>
        <taxon>Bacteria</taxon>
        <taxon>Pseudomonadati</taxon>
        <taxon>Pseudomonadota</taxon>
        <taxon>Betaproteobacteria</taxon>
        <taxon>Burkholderiales</taxon>
        <taxon>Oxalobacteraceae</taxon>
        <taxon>Glaciimonas</taxon>
    </lineage>
</organism>
<dbReference type="EMBL" id="WINI01000007">
    <property type="protein sequence ID" value="MQR01960.1"/>
    <property type="molecule type" value="Genomic_DNA"/>
</dbReference>
<accession>A0A843YS51</accession>
<feature type="signal peptide" evidence="2">
    <location>
        <begin position="1"/>
        <end position="17"/>
    </location>
</feature>
<keyword evidence="4" id="KW-1185">Reference proteome</keyword>
<feature type="region of interest" description="Disordered" evidence="1">
    <location>
        <begin position="96"/>
        <end position="118"/>
    </location>
</feature>
<evidence type="ECO:0000256" key="2">
    <source>
        <dbReference type="SAM" id="SignalP"/>
    </source>
</evidence>
<keyword evidence="2" id="KW-0732">Signal</keyword>
<dbReference type="InterPro" id="IPR014917">
    <property type="entry name" value="DUF1800"/>
</dbReference>
<protein>
    <submittedName>
        <fullName evidence="3">DUF1800 family protein</fullName>
    </submittedName>
</protein>